<keyword evidence="4" id="KW-0804">Transcription</keyword>
<comment type="caution">
    <text evidence="6">The sequence shown here is derived from an EMBL/GenBank/DDBJ whole genome shotgun (WGS) entry which is preliminary data.</text>
</comment>
<dbReference type="InterPro" id="IPR027417">
    <property type="entry name" value="P-loop_NTPase"/>
</dbReference>
<name>A0ABT1YG45_9BACL</name>
<dbReference type="SUPFAM" id="SSF159800">
    <property type="entry name" value="PrpR receptor domain-like"/>
    <property type="match status" value="1"/>
</dbReference>
<evidence type="ECO:0000313" key="6">
    <source>
        <dbReference type="EMBL" id="MCR8631685.1"/>
    </source>
</evidence>
<keyword evidence="7" id="KW-1185">Reference proteome</keyword>
<reference evidence="6 7" key="1">
    <citation type="submission" date="2022-08" db="EMBL/GenBank/DDBJ databases">
        <title>Paenibacillus endoradicis sp. nov., Paenibacillus radicibacter sp. nov and Paenibacillus pararadicis sp. nov., three cold-adapted plant growth-promoting bacteria isolated from root of Larix gmelinii in Great Khingan.</title>
        <authorList>
            <person name="Xue H."/>
        </authorList>
    </citation>
    <scope>NUCLEOTIDE SEQUENCE [LARGE SCALE GENOMIC DNA]</scope>
    <source>
        <strain evidence="6 7">N5-1-1-5</strain>
    </source>
</reference>
<evidence type="ECO:0000313" key="7">
    <source>
        <dbReference type="Proteomes" id="UP001300012"/>
    </source>
</evidence>
<protein>
    <submittedName>
        <fullName evidence="6">PrpR N-terminal domain-containing protein</fullName>
    </submittedName>
</protein>
<evidence type="ECO:0000256" key="2">
    <source>
        <dbReference type="ARBA" id="ARBA00022840"/>
    </source>
</evidence>
<evidence type="ECO:0000256" key="3">
    <source>
        <dbReference type="ARBA" id="ARBA00023015"/>
    </source>
</evidence>
<dbReference type="InterPro" id="IPR002078">
    <property type="entry name" value="Sigma_54_int"/>
</dbReference>
<dbReference type="Pfam" id="PF06506">
    <property type="entry name" value="PrpR_N"/>
    <property type="match status" value="1"/>
</dbReference>
<dbReference type="SUPFAM" id="SSF52540">
    <property type="entry name" value="P-loop containing nucleoside triphosphate hydrolases"/>
    <property type="match status" value="1"/>
</dbReference>
<dbReference type="InterPro" id="IPR010524">
    <property type="entry name" value="Sig_transdc_resp-reg_PrpR_N"/>
</dbReference>
<organism evidence="6 7">
    <name type="scientific">Paenibacillus radicis</name>
    <name type="common">ex Xue et al. 2023</name>
    <dbReference type="NCBI Taxonomy" id="2972489"/>
    <lineage>
        <taxon>Bacteria</taxon>
        <taxon>Bacillati</taxon>
        <taxon>Bacillota</taxon>
        <taxon>Bacilli</taxon>
        <taxon>Bacillales</taxon>
        <taxon>Paenibacillaceae</taxon>
        <taxon>Paenibacillus</taxon>
    </lineage>
</organism>
<dbReference type="PROSITE" id="PS50045">
    <property type="entry name" value="SIGMA54_INTERACT_4"/>
    <property type="match status" value="1"/>
</dbReference>
<dbReference type="InterPro" id="IPR009057">
    <property type="entry name" value="Homeodomain-like_sf"/>
</dbReference>
<proteinExistence type="predicted"/>
<dbReference type="Gene3D" id="1.10.10.60">
    <property type="entry name" value="Homeodomain-like"/>
    <property type="match status" value="1"/>
</dbReference>
<dbReference type="Gene3D" id="1.10.8.60">
    <property type="match status" value="1"/>
</dbReference>
<evidence type="ECO:0000259" key="5">
    <source>
        <dbReference type="PROSITE" id="PS50045"/>
    </source>
</evidence>
<dbReference type="InterPro" id="IPR002197">
    <property type="entry name" value="HTH_Fis"/>
</dbReference>
<feature type="domain" description="Sigma-54 factor interaction" evidence="5">
    <location>
        <begin position="385"/>
        <end position="518"/>
    </location>
</feature>
<evidence type="ECO:0000256" key="1">
    <source>
        <dbReference type="ARBA" id="ARBA00022741"/>
    </source>
</evidence>
<accession>A0ABT1YG45</accession>
<dbReference type="Proteomes" id="UP001300012">
    <property type="component" value="Unassembled WGS sequence"/>
</dbReference>
<dbReference type="Pfam" id="PF02954">
    <property type="entry name" value="HTH_8"/>
    <property type="match status" value="1"/>
</dbReference>
<dbReference type="InterPro" id="IPR058031">
    <property type="entry name" value="AAA_lid_NorR"/>
</dbReference>
<dbReference type="SUPFAM" id="SSF46689">
    <property type="entry name" value="Homeodomain-like"/>
    <property type="match status" value="1"/>
</dbReference>
<dbReference type="PANTHER" id="PTHR32071">
    <property type="entry name" value="TRANSCRIPTIONAL REGULATORY PROTEIN"/>
    <property type="match status" value="1"/>
</dbReference>
<gene>
    <name evidence="6" type="ORF">NV381_10765</name>
</gene>
<keyword evidence="2" id="KW-0067">ATP-binding</keyword>
<dbReference type="Gene3D" id="3.40.50.2300">
    <property type="match status" value="1"/>
</dbReference>
<dbReference type="Gene3D" id="3.40.50.10660">
    <property type="entry name" value="PrpR receptor domain-like"/>
    <property type="match status" value="1"/>
</dbReference>
<dbReference type="PRINTS" id="PR01590">
    <property type="entry name" value="HTHFIS"/>
</dbReference>
<keyword evidence="1" id="KW-0547">Nucleotide-binding</keyword>
<dbReference type="Pfam" id="PF25601">
    <property type="entry name" value="AAA_lid_14"/>
    <property type="match status" value="1"/>
</dbReference>
<dbReference type="RefSeq" id="WP_258213286.1">
    <property type="nucleotide sequence ID" value="NZ_JANQBD010000007.1"/>
</dbReference>
<dbReference type="EMBL" id="JANQBD010000007">
    <property type="protein sequence ID" value="MCR8631685.1"/>
    <property type="molecule type" value="Genomic_DNA"/>
</dbReference>
<evidence type="ECO:0000256" key="4">
    <source>
        <dbReference type="ARBA" id="ARBA00023163"/>
    </source>
</evidence>
<sequence>MMKIHALVIAPYKGLIELTSSLKEELQDFRISMLQGDLSEVLPMVTHIEEGKYDVIISRGGTARLLRQHVSIPVIDIQVSGYDIMRIITLVKDTQSKVEMIGFPNIIDGFIAVSRIMDIQIQHTVIEHENEAGKALVKAKETGVSMVLGDTVTVRMAQELGLEGVLITSGKESVLEAFAQARYMQTIVKRYQQKCSLYEQLLNNLDTGFAVFDENNMFQYGNNTFFSQWDISPEHSKRELREQNPNITRLLDCLKQGVVFDEVITICEPLQPFVLSAGPSTTESGPGFYMKTNSRPSMDSELKVSFSMGDMLSYPLLLSRDNAANTGTEGIGKEHGDFPIALYGEKGTGKRLWSLTRIQSDQPVRDKLFIEIELLKSGKRSVEGLQNILLQVDESIVLYLNGIENMEPVHQKSLAAWIMASHAQVILSFEQNPAVLLGEGNLEATLYELIKDKAVFFPPLRERREDLETLIRSFIAKSNETTGKQIVGMRASVLNALLQQPWTGNLIELKETIDWLVQISDGDFIEEEALHLLAAQKINRVVNGADTQENSSKINLNQTLEEIERDIILVIMEEEEMNQSKAAKRLGINRSTLWRKLKQTES</sequence>
<keyword evidence="3" id="KW-0805">Transcription regulation</keyword>
<dbReference type="Gene3D" id="3.40.50.300">
    <property type="entry name" value="P-loop containing nucleotide triphosphate hydrolases"/>
    <property type="match status" value="1"/>
</dbReference>